<evidence type="ECO:0000313" key="2">
    <source>
        <dbReference type="Proteomes" id="UP000475214"/>
    </source>
</evidence>
<dbReference type="SUPFAM" id="SSF89550">
    <property type="entry name" value="PHP domain-like"/>
    <property type="match status" value="2"/>
</dbReference>
<protein>
    <submittedName>
        <fullName evidence="1">Uncharacterized protein</fullName>
    </submittedName>
</protein>
<keyword evidence="2" id="KW-1185">Reference proteome</keyword>
<dbReference type="Proteomes" id="UP000475214">
    <property type="component" value="Unassembled WGS sequence"/>
</dbReference>
<dbReference type="AlphaFoldDB" id="A0A6L9SJ17"/>
<gene>
    <name evidence="1" type="ORF">G1H10_29955</name>
</gene>
<evidence type="ECO:0000313" key="1">
    <source>
        <dbReference type="EMBL" id="NEE04402.1"/>
    </source>
</evidence>
<dbReference type="Gene3D" id="3.20.20.140">
    <property type="entry name" value="Metal-dependent hydrolases"/>
    <property type="match status" value="2"/>
</dbReference>
<dbReference type="InterPro" id="IPR016195">
    <property type="entry name" value="Pol/histidinol_Pase-like"/>
</dbReference>
<organism evidence="1 2">
    <name type="scientific">Phytoactinopolyspora halotolerans</name>
    <dbReference type="NCBI Taxonomy" id="1981512"/>
    <lineage>
        <taxon>Bacteria</taxon>
        <taxon>Bacillati</taxon>
        <taxon>Actinomycetota</taxon>
        <taxon>Actinomycetes</taxon>
        <taxon>Jiangellales</taxon>
        <taxon>Jiangellaceae</taxon>
        <taxon>Phytoactinopolyspora</taxon>
    </lineage>
</organism>
<dbReference type="EMBL" id="JAAGOA010000033">
    <property type="protein sequence ID" value="NEE04402.1"/>
    <property type="molecule type" value="Genomic_DNA"/>
</dbReference>
<comment type="caution">
    <text evidence="1">The sequence shown here is derived from an EMBL/GenBank/DDBJ whole genome shotgun (WGS) entry which is preliminary data.</text>
</comment>
<accession>A0A6L9SJ17</accession>
<proteinExistence type="predicted"/>
<name>A0A6L9SJ17_9ACTN</name>
<sequence length="553" mass="60800">MAMHVHASFSEGTASYESHLEQASRHGVDVIWWTDHDFRVAAHQYRRAVRFDGPVEAEGELEWAWTEERSGELSAASAEYVTEPRTQDEDGSALRLTVIGGPGGGELWQRGTAFNWTYSTSLADTTLELDILPEEVATGTALVLQIESSHHPARAGRPAGQYRLEYRFGGAEQAEHRAEGLLGIVRVPVVPRRWQRTTLRPVDDIARIWPDLVAEDNSLHQLRIGVRVDEGERVRFVVDRLRFDRGRGVGPAGVRLRRDVLARYAGAYPGVAGYEAFEISLVRHLNWFGGELTLPPLPVPPYRDNDVERTIDMVEFIHRHGGLVQWNHPLDIETPESLAALMIERDNLGADLVEIGREPVENLLDVFDIAARNAVFFTGVGVTDDHEGTDWLHQKNNWLTYVWAPSTGVADLTGALRAGRAWFCDPARWRGELDVLAWGKPAMGGVAVCDDASVPMEVTATDLPAGYHLDIIVGTVDYAGLADLSPSHAAVSVPAVSGASRNPLDVAVGDGAYVRPQIRDASGALVAVGNPVWLLRTVPPRGIPDDRRITHIG</sequence>
<reference evidence="1 2" key="1">
    <citation type="submission" date="2020-02" db="EMBL/GenBank/DDBJ databases">
        <authorList>
            <person name="Li X.-J."/>
            <person name="Han X.-M."/>
        </authorList>
    </citation>
    <scope>NUCLEOTIDE SEQUENCE [LARGE SCALE GENOMIC DNA]</scope>
    <source>
        <strain evidence="1 2">CCTCC AB 2017055</strain>
    </source>
</reference>